<comment type="caution">
    <text evidence="2">The sequence shown here is derived from an EMBL/GenBank/DDBJ whole genome shotgun (WGS) entry which is preliminary data.</text>
</comment>
<sequence>MATVPSSSSPPSLSSASNYDNSAIQPAFHSSTSPKPQVDAGDSNVEDIKPELPSPFHELYTASFSELYTASYTEKFKKYETDYARRLMSKYFSKKNLYGGDIYDENLTIGDETIKSSRWPCTLSYADPAQGFEDQSSGSLTSTAETLSNISNGKLSVKKNG</sequence>
<dbReference type="OrthoDB" id="1669448at2759"/>
<dbReference type="PANTHER" id="PTHR36078:SF2">
    <property type="entry name" value="OS09G0473966 PROTEIN"/>
    <property type="match status" value="1"/>
</dbReference>
<feature type="compositionally biased region" description="Low complexity" evidence="1">
    <location>
        <begin position="1"/>
        <end position="17"/>
    </location>
</feature>
<name>A0A978VEX1_ZIZJJ</name>
<evidence type="ECO:0000256" key="1">
    <source>
        <dbReference type="SAM" id="MobiDB-lite"/>
    </source>
</evidence>
<accession>A0A978VEX1</accession>
<gene>
    <name evidence="2" type="ORF">FEM48_Zijuj05G0127900</name>
</gene>
<evidence type="ECO:0000313" key="3">
    <source>
        <dbReference type="Proteomes" id="UP000813462"/>
    </source>
</evidence>
<feature type="region of interest" description="Disordered" evidence="1">
    <location>
        <begin position="1"/>
        <end position="52"/>
    </location>
</feature>
<feature type="compositionally biased region" description="Polar residues" evidence="1">
    <location>
        <begin position="18"/>
        <end position="35"/>
    </location>
</feature>
<dbReference type="PANTHER" id="PTHR36078">
    <property type="entry name" value="BNACNNG21220D PROTEIN"/>
    <property type="match status" value="1"/>
</dbReference>
<dbReference type="Proteomes" id="UP000813462">
    <property type="component" value="Unassembled WGS sequence"/>
</dbReference>
<evidence type="ECO:0000313" key="2">
    <source>
        <dbReference type="EMBL" id="KAH7528910.1"/>
    </source>
</evidence>
<dbReference type="EMBL" id="JAEACU010000005">
    <property type="protein sequence ID" value="KAH7528910.1"/>
    <property type="molecule type" value="Genomic_DNA"/>
</dbReference>
<proteinExistence type="predicted"/>
<organism evidence="2 3">
    <name type="scientific">Ziziphus jujuba var. spinosa</name>
    <dbReference type="NCBI Taxonomy" id="714518"/>
    <lineage>
        <taxon>Eukaryota</taxon>
        <taxon>Viridiplantae</taxon>
        <taxon>Streptophyta</taxon>
        <taxon>Embryophyta</taxon>
        <taxon>Tracheophyta</taxon>
        <taxon>Spermatophyta</taxon>
        <taxon>Magnoliopsida</taxon>
        <taxon>eudicotyledons</taxon>
        <taxon>Gunneridae</taxon>
        <taxon>Pentapetalae</taxon>
        <taxon>rosids</taxon>
        <taxon>fabids</taxon>
        <taxon>Rosales</taxon>
        <taxon>Rhamnaceae</taxon>
        <taxon>Paliureae</taxon>
        <taxon>Ziziphus</taxon>
    </lineage>
</organism>
<dbReference type="AlphaFoldDB" id="A0A978VEX1"/>
<protein>
    <submittedName>
        <fullName evidence="2">Uncharacterized protein</fullName>
    </submittedName>
</protein>
<reference evidence="2" key="1">
    <citation type="journal article" date="2021" name="Front. Plant Sci.">
        <title>Chromosome-Scale Genome Assembly for Chinese Sour Jujube and Insights Into Its Genome Evolution and Domestication Signature.</title>
        <authorList>
            <person name="Shen L.-Y."/>
            <person name="Luo H."/>
            <person name="Wang X.-L."/>
            <person name="Wang X.-M."/>
            <person name="Qiu X.-J."/>
            <person name="Liu H."/>
            <person name="Zhou S.-S."/>
            <person name="Jia K.-H."/>
            <person name="Nie S."/>
            <person name="Bao Y.-T."/>
            <person name="Zhang R.-G."/>
            <person name="Yun Q.-Z."/>
            <person name="Chai Y.-H."/>
            <person name="Lu J.-Y."/>
            <person name="Li Y."/>
            <person name="Zhao S.-W."/>
            <person name="Mao J.-F."/>
            <person name="Jia S.-G."/>
            <person name="Mao Y.-M."/>
        </authorList>
    </citation>
    <scope>NUCLEOTIDE SEQUENCE</scope>
    <source>
        <strain evidence="2">AT0</strain>
        <tissue evidence="2">Leaf</tissue>
    </source>
</reference>